<dbReference type="PIRSF" id="PIRSF000126">
    <property type="entry name" value="11-beta-HSD1"/>
    <property type="match status" value="1"/>
</dbReference>
<evidence type="ECO:0000256" key="2">
    <source>
        <dbReference type="ARBA" id="ARBA00022857"/>
    </source>
</evidence>
<dbReference type="SUPFAM" id="SSF51735">
    <property type="entry name" value="NAD(P)-binding Rossmann-fold domains"/>
    <property type="match status" value="1"/>
</dbReference>
<comment type="similarity">
    <text evidence="4">Belongs to the short-chain dehydrogenases/reductases (SDR) family.</text>
</comment>
<dbReference type="GO" id="GO:0005783">
    <property type="term" value="C:endoplasmic reticulum"/>
    <property type="evidence" value="ECO:0007669"/>
    <property type="project" value="UniProtKB-SubCell"/>
</dbReference>
<evidence type="ECO:0000313" key="7">
    <source>
        <dbReference type="Proteomes" id="UP000436088"/>
    </source>
</evidence>
<keyword evidence="5" id="KW-0472">Membrane</keyword>
<dbReference type="GO" id="GO:0045703">
    <property type="term" value="F:ketoreductase activity"/>
    <property type="evidence" value="ECO:0007669"/>
    <property type="project" value="TreeGrafter"/>
</dbReference>
<comment type="subcellular location">
    <subcellularLocation>
        <location evidence="1">Endoplasmic reticulum</location>
    </subcellularLocation>
</comment>
<name>A0A6A2Y478_HIBSY</name>
<evidence type="ECO:0000256" key="4">
    <source>
        <dbReference type="RuleBase" id="RU000363"/>
    </source>
</evidence>
<keyword evidence="7" id="KW-1185">Reference proteome</keyword>
<organism evidence="6 7">
    <name type="scientific">Hibiscus syriacus</name>
    <name type="common">Rose of Sharon</name>
    <dbReference type="NCBI Taxonomy" id="106335"/>
    <lineage>
        <taxon>Eukaryota</taxon>
        <taxon>Viridiplantae</taxon>
        <taxon>Streptophyta</taxon>
        <taxon>Embryophyta</taxon>
        <taxon>Tracheophyta</taxon>
        <taxon>Spermatophyta</taxon>
        <taxon>Magnoliopsida</taxon>
        <taxon>eudicotyledons</taxon>
        <taxon>Gunneridae</taxon>
        <taxon>Pentapetalae</taxon>
        <taxon>rosids</taxon>
        <taxon>malvids</taxon>
        <taxon>Malvales</taxon>
        <taxon>Malvaceae</taxon>
        <taxon>Malvoideae</taxon>
        <taxon>Hibiscus</taxon>
    </lineage>
</organism>
<reference evidence="6" key="1">
    <citation type="submission" date="2019-09" db="EMBL/GenBank/DDBJ databases">
        <title>Draft genome information of white flower Hibiscus syriacus.</title>
        <authorList>
            <person name="Kim Y.-M."/>
        </authorList>
    </citation>
    <scope>NUCLEOTIDE SEQUENCE [LARGE SCALE GENOMIC DNA]</scope>
    <source>
        <strain evidence="6">YM2019G1</strain>
    </source>
</reference>
<evidence type="ECO:0000256" key="1">
    <source>
        <dbReference type="ARBA" id="ARBA00004240"/>
    </source>
</evidence>
<dbReference type="PRINTS" id="PR00080">
    <property type="entry name" value="SDRFAMILY"/>
</dbReference>
<dbReference type="PROSITE" id="PS00061">
    <property type="entry name" value="ADH_SHORT"/>
    <property type="match status" value="1"/>
</dbReference>
<keyword evidence="5" id="KW-1133">Transmembrane helix</keyword>
<evidence type="ECO:0000256" key="5">
    <source>
        <dbReference type="SAM" id="Phobius"/>
    </source>
</evidence>
<dbReference type="InterPro" id="IPR002347">
    <property type="entry name" value="SDR_fam"/>
</dbReference>
<keyword evidence="3" id="KW-0560">Oxidoreductase</keyword>
<dbReference type="Proteomes" id="UP000436088">
    <property type="component" value="Unassembled WGS sequence"/>
</dbReference>
<dbReference type="PANTHER" id="PTHR43899:SF25">
    <property type="entry name" value="ENOYL-(ACYL CARRIER) REDUCTASE"/>
    <property type="match status" value="1"/>
</dbReference>
<gene>
    <name evidence="6" type="ORF">F3Y22_tig00112699pilonHSYRG00059</name>
</gene>
<dbReference type="CDD" id="cd05356">
    <property type="entry name" value="17beta-HSD1_like_SDR_c"/>
    <property type="match status" value="1"/>
</dbReference>
<dbReference type="EMBL" id="VEPZ02001636">
    <property type="protein sequence ID" value="KAE8665027.1"/>
    <property type="molecule type" value="Genomic_DNA"/>
</dbReference>
<dbReference type="AlphaFoldDB" id="A0A6A2Y478"/>
<comment type="caution">
    <text evidence="6">The sequence shown here is derived from an EMBL/GenBank/DDBJ whole genome shotgun (WGS) entry which is preliminary data.</text>
</comment>
<dbReference type="Pfam" id="PF00106">
    <property type="entry name" value="adh_short"/>
    <property type="match status" value="1"/>
</dbReference>
<dbReference type="PRINTS" id="PR00081">
    <property type="entry name" value="GDHRDH"/>
</dbReference>
<keyword evidence="2" id="KW-0521">NADP</keyword>
<dbReference type="Gene3D" id="3.40.50.720">
    <property type="entry name" value="NAD(P)-binding Rossmann-like Domain"/>
    <property type="match status" value="1"/>
</dbReference>
<feature type="transmembrane region" description="Helical" evidence="5">
    <location>
        <begin position="6"/>
        <end position="32"/>
    </location>
</feature>
<sequence>MATLDFTVIFFVSFLGFISLCKVVTGFIKWVWVMFLRPPKNLKDHYGSWAIVTGCTDGIGKALVFQLASHGLNLLLVGRNPLKLQATADAIRERFGTQVKTRKVVVDFSKTSGEEMSKTMEGVIEGLDIGVLVNNAGVAYEGATFFHEVEPEVVESIIKVNVEAATWITKAVVPVMAKKKKGAIVNIGSGSYGGFLSYPLYTVYAASKAYLTMFSRSISLEYKKTGIDIQCQIPFYVSTKMTKFRRSSLFTPTAEAFSKASLGWIGYGEHVCVPYWPHSLQSFVLKLLPRSLKDRCVFLYYLGMRKRMMLQDSREL</sequence>
<dbReference type="InterPro" id="IPR051019">
    <property type="entry name" value="VLCFA-Steroid_DH"/>
</dbReference>
<dbReference type="InterPro" id="IPR036291">
    <property type="entry name" value="NAD(P)-bd_dom_sf"/>
</dbReference>
<dbReference type="FunFam" id="3.40.50.720:FF:000137">
    <property type="entry name" value="Hydroxysteroid (17-beta) dehydrogenase 3"/>
    <property type="match status" value="1"/>
</dbReference>
<dbReference type="InterPro" id="IPR020904">
    <property type="entry name" value="Sc_DH/Rdtase_CS"/>
</dbReference>
<protein>
    <submittedName>
        <fullName evidence="6">Steroid dehydrogenase</fullName>
    </submittedName>
</protein>
<dbReference type="PANTHER" id="PTHR43899">
    <property type="entry name" value="RH59310P"/>
    <property type="match status" value="1"/>
</dbReference>
<evidence type="ECO:0000313" key="6">
    <source>
        <dbReference type="EMBL" id="KAE8665027.1"/>
    </source>
</evidence>
<keyword evidence="5" id="KW-0812">Transmembrane</keyword>
<proteinExistence type="inferred from homology"/>
<evidence type="ECO:0000256" key="3">
    <source>
        <dbReference type="ARBA" id="ARBA00023002"/>
    </source>
</evidence>
<accession>A0A6A2Y478</accession>